<dbReference type="Pfam" id="PF07859">
    <property type="entry name" value="Abhydrolase_3"/>
    <property type="match status" value="1"/>
</dbReference>
<dbReference type="OrthoDB" id="408631at2759"/>
<dbReference type="SUPFAM" id="SSF53474">
    <property type="entry name" value="alpha/beta-Hydrolases"/>
    <property type="match status" value="1"/>
</dbReference>
<dbReference type="AlphaFoldDB" id="A0A0D2EI85"/>
<dbReference type="GeneID" id="25329314"/>
<evidence type="ECO:0000313" key="3">
    <source>
        <dbReference type="Proteomes" id="UP000054342"/>
    </source>
</evidence>
<dbReference type="InterPro" id="IPR013094">
    <property type="entry name" value="AB_hydrolase_3"/>
</dbReference>
<dbReference type="Proteomes" id="UP000054342">
    <property type="component" value="Unassembled WGS sequence"/>
</dbReference>
<dbReference type="InterPro" id="IPR050466">
    <property type="entry name" value="Carboxylest/Gibb_receptor"/>
</dbReference>
<dbReference type="RefSeq" id="XP_013315682.1">
    <property type="nucleotide sequence ID" value="XM_013460228.1"/>
</dbReference>
<evidence type="ECO:0000259" key="1">
    <source>
        <dbReference type="Pfam" id="PF07859"/>
    </source>
</evidence>
<evidence type="ECO:0000313" key="2">
    <source>
        <dbReference type="EMBL" id="KIW55098.1"/>
    </source>
</evidence>
<dbReference type="STRING" id="348802.A0A0D2EI85"/>
<dbReference type="EMBL" id="KN847320">
    <property type="protein sequence ID" value="KIW55098.1"/>
    <property type="molecule type" value="Genomic_DNA"/>
</dbReference>
<reference evidence="2 3" key="1">
    <citation type="submission" date="2015-01" db="EMBL/GenBank/DDBJ databases">
        <title>The Genome Sequence of Exophiala xenobiotica CBS118157.</title>
        <authorList>
            <consortium name="The Broad Institute Genomics Platform"/>
            <person name="Cuomo C."/>
            <person name="de Hoog S."/>
            <person name="Gorbushina A."/>
            <person name="Stielow B."/>
            <person name="Teixiera M."/>
            <person name="Abouelleil A."/>
            <person name="Chapman S.B."/>
            <person name="Priest M."/>
            <person name="Young S.K."/>
            <person name="Wortman J."/>
            <person name="Nusbaum C."/>
            <person name="Birren B."/>
        </authorList>
    </citation>
    <scope>NUCLEOTIDE SEQUENCE [LARGE SCALE GENOMIC DNA]</scope>
    <source>
        <strain evidence="2 3">CBS 118157</strain>
    </source>
</reference>
<dbReference type="InterPro" id="IPR029058">
    <property type="entry name" value="AB_hydrolase_fold"/>
</dbReference>
<dbReference type="PANTHER" id="PTHR23024">
    <property type="entry name" value="ARYLACETAMIDE DEACETYLASE"/>
    <property type="match status" value="1"/>
</dbReference>
<protein>
    <recommendedName>
        <fullName evidence="1">Alpha/beta hydrolase fold-3 domain-containing protein</fullName>
    </recommendedName>
</protein>
<dbReference type="GO" id="GO:0016787">
    <property type="term" value="F:hydrolase activity"/>
    <property type="evidence" value="ECO:0007669"/>
    <property type="project" value="InterPro"/>
</dbReference>
<organism evidence="2 3">
    <name type="scientific">Exophiala xenobiotica</name>
    <dbReference type="NCBI Taxonomy" id="348802"/>
    <lineage>
        <taxon>Eukaryota</taxon>
        <taxon>Fungi</taxon>
        <taxon>Dikarya</taxon>
        <taxon>Ascomycota</taxon>
        <taxon>Pezizomycotina</taxon>
        <taxon>Eurotiomycetes</taxon>
        <taxon>Chaetothyriomycetidae</taxon>
        <taxon>Chaetothyriales</taxon>
        <taxon>Herpotrichiellaceae</taxon>
        <taxon>Exophiala</taxon>
    </lineage>
</organism>
<proteinExistence type="predicted"/>
<dbReference type="PANTHER" id="PTHR23024:SF24">
    <property type="entry name" value="ALPHA_BETA HYDROLASE FOLD-3 DOMAIN-CONTAINING PROTEIN"/>
    <property type="match status" value="1"/>
</dbReference>
<feature type="domain" description="Alpha/beta hydrolase fold-3" evidence="1">
    <location>
        <begin position="99"/>
        <end position="319"/>
    </location>
</feature>
<keyword evidence="3" id="KW-1185">Reference proteome</keyword>
<gene>
    <name evidence="2" type="ORF">PV05_07406</name>
</gene>
<dbReference type="HOGENOM" id="CLU_012494_6_3_1"/>
<sequence length="355" mass="39838">MADGQKDDFEIDYELDAIWRKTGRPKFFFPRADKITGSRQLHVKGNVRFMKSKFVKETLGTTSRRPWTEEDRSIVVHDGAAITIRIYRPRLSSDSCPVMVFAHSGGWCMGGLETEEFICQLLCIRLKIIVVSVAYRLAPEVSYPTICYDVYDAMKWVSVNAHTFGGDLSKGFLSGGVSGGGNLTVAATILAREDELRPKLTGHLFICTGMPHDYKDQQGGKCNMFPEQLASGSWETYKNGPVANRAMCDVYADMAKCNANDPLFTPLNLTDFSRLGPIYYQVAGMDMWKDSALFYCDKVKEAGGSVKIDLYPGVPHVWYSMYPELSINKKWSRDLVTGVGWLLNQKPESQVTPRL</sequence>
<dbReference type="Gene3D" id="3.40.50.1820">
    <property type="entry name" value="alpha/beta hydrolase"/>
    <property type="match status" value="1"/>
</dbReference>
<accession>A0A0D2EI85</accession>
<name>A0A0D2EI85_9EURO</name>